<dbReference type="AlphaFoldDB" id="A0AA36HAE4"/>
<gene>
    <name evidence="6" type="ORF">CYNAS_LOCUS18911</name>
</gene>
<dbReference type="CDD" id="cd00084">
    <property type="entry name" value="HMG-box_SF"/>
    <property type="match status" value="1"/>
</dbReference>
<evidence type="ECO:0000259" key="5">
    <source>
        <dbReference type="SMART" id="SM01228"/>
    </source>
</evidence>
<dbReference type="InterPro" id="IPR004416">
    <property type="entry name" value="MnmG"/>
</dbReference>
<dbReference type="FunFam" id="3.50.50.60:FF:000002">
    <property type="entry name" value="tRNA uridine 5-carboxymethylaminomethyl modification enzyme MnmG"/>
    <property type="match status" value="1"/>
</dbReference>
<name>A0AA36HAE4_CYLNA</name>
<keyword evidence="3" id="KW-0285">Flavoprotein</keyword>
<dbReference type="Pfam" id="PF21680">
    <property type="entry name" value="GIDA_C_1st"/>
    <property type="match status" value="1"/>
</dbReference>
<dbReference type="Gene3D" id="1.10.150.570">
    <property type="entry name" value="GidA associated domain, C-terminal subdomain"/>
    <property type="match status" value="1"/>
</dbReference>
<accession>A0AA36HAE4</accession>
<protein>
    <recommendedName>
        <fullName evidence="5">tRNA uridine 5-carboxymethylaminomethyl modification enzyme C-terminal subdomain domain-containing protein</fullName>
    </recommendedName>
</protein>
<proteinExistence type="inferred from homology"/>
<dbReference type="InterPro" id="IPR040131">
    <property type="entry name" value="MnmG_N"/>
</dbReference>
<comment type="caution">
    <text evidence="6">The sequence shown here is derived from an EMBL/GenBank/DDBJ whole genome shotgun (WGS) entry which is preliminary data.</text>
</comment>
<dbReference type="InterPro" id="IPR036188">
    <property type="entry name" value="FAD/NAD-bd_sf"/>
</dbReference>
<dbReference type="EMBL" id="CATQJL010000316">
    <property type="protein sequence ID" value="CAJ0606928.1"/>
    <property type="molecule type" value="Genomic_DNA"/>
</dbReference>
<dbReference type="GO" id="GO:0070899">
    <property type="term" value="P:mitochondrial tRNA wobble uridine modification"/>
    <property type="evidence" value="ECO:0007669"/>
    <property type="project" value="UniProtKB-ARBA"/>
</dbReference>
<dbReference type="PROSITE" id="PS01280">
    <property type="entry name" value="GIDA_1"/>
    <property type="match status" value="1"/>
</dbReference>
<dbReference type="GO" id="GO:0030488">
    <property type="term" value="P:tRNA methylation"/>
    <property type="evidence" value="ECO:0007669"/>
    <property type="project" value="TreeGrafter"/>
</dbReference>
<keyword evidence="4" id="KW-0274">FAD</keyword>
<dbReference type="PROSITE" id="PS01281">
    <property type="entry name" value="GIDA_2"/>
    <property type="match status" value="1"/>
</dbReference>
<dbReference type="GO" id="GO:0005739">
    <property type="term" value="C:mitochondrion"/>
    <property type="evidence" value="ECO:0007669"/>
    <property type="project" value="GOC"/>
</dbReference>
<evidence type="ECO:0000256" key="2">
    <source>
        <dbReference type="ARBA" id="ARBA00007653"/>
    </source>
</evidence>
<reference evidence="6" key="1">
    <citation type="submission" date="2023-07" db="EMBL/GenBank/DDBJ databases">
        <authorList>
            <consortium name="CYATHOMIX"/>
        </authorList>
    </citation>
    <scope>NUCLEOTIDE SEQUENCE</scope>
    <source>
        <strain evidence="6">N/A</strain>
    </source>
</reference>
<dbReference type="FunFam" id="3.50.50.60:FF:000082">
    <property type="entry name" value="protein MTO1 homolog, mitochondrial isoform X1"/>
    <property type="match status" value="1"/>
</dbReference>
<dbReference type="Pfam" id="PF01134">
    <property type="entry name" value="GIDA"/>
    <property type="match status" value="1"/>
</dbReference>
<evidence type="ECO:0000256" key="3">
    <source>
        <dbReference type="ARBA" id="ARBA00022630"/>
    </source>
</evidence>
<keyword evidence="7" id="KW-1185">Reference proteome</keyword>
<dbReference type="NCBIfam" id="TIGR00136">
    <property type="entry name" value="mnmG_gidA"/>
    <property type="match status" value="1"/>
</dbReference>
<dbReference type="SMART" id="SM01228">
    <property type="entry name" value="GIDA_assoc_3"/>
    <property type="match status" value="1"/>
</dbReference>
<comment type="similarity">
    <text evidence="2">Belongs to the MnmG family.</text>
</comment>
<dbReference type="GO" id="GO:0050660">
    <property type="term" value="F:flavin adenine dinucleotide binding"/>
    <property type="evidence" value="ECO:0007669"/>
    <property type="project" value="InterPro"/>
</dbReference>
<comment type="cofactor">
    <cofactor evidence="1">
        <name>FAD</name>
        <dbReference type="ChEBI" id="CHEBI:57692"/>
    </cofactor>
</comment>
<dbReference type="Proteomes" id="UP001176961">
    <property type="component" value="Unassembled WGS sequence"/>
</dbReference>
<dbReference type="InterPro" id="IPR047001">
    <property type="entry name" value="MnmG_C_subdom"/>
</dbReference>
<dbReference type="Pfam" id="PF13932">
    <property type="entry name" value="SAM_GIDA_C"/>
    <property type="match status" value="1"/>
</dbReference>
<dbReference type="FunFam" id="1.10.150.570:FF:000001">
    <property type="entry name" value="tRNA uridine 5-carboxymethylaminomethyl modification enzyme MnmG"/>
    <property type="match status" value="1"/>
</dbReference>
<dbReference type="PRINTS" id="PR00411">
    <property type="entry name" value="PNDRDTASEI"/>
</dbReference>
<evidence type="ECO:0000256" key="4">
    <source>
        <dbReference type="ARBA" id="ARBA00022827"/>
    </source>
</evidence>
<dbReference type="PANTHER" id="PTHR11806:SF0">
    <property type="entry name" value="PROTEIN MTO1 HOMOLOG, MITOCHONDRIAL"/>
    <property type="match status" value="1"/>
</dbReference>
<evidence type="ECO:0000256" key="1">
    <source>
        <dbReference type="ARBA" id="ARBA00001974"/>
    </source>
</evidence>
<sequence>MVILLRTLRSLRNKNKCIARYLSSHRIGVDVIVIGGGHAGCESAAAAARCGAQAILLTHNVNTIGEMSCNPSFGGIGKGHLIREIDALDGVCGRICDKSAITYQALNSGQGPAVLGLRAQIDRKLYKAHMQKELFSTANLNIVCGSVQALATEVVDGGLQIKGVILEDGKTLKAASVVIATGTFLGGEIFLGKQRWPAGRIGEKSAMGLSESFRELGFVLGRLRTGTPPRLIKNTIDFSKFKLMPPDDKPIPFSFMTDHVWLPPNEQLPTYLGQTNDLVRDIVEANLADNEHIKADALGPRYCPSLESKIIRFRNLHHRVFLEHEGLDSDLIYPQSMSMTFSPEIQLKIMRAIEGLEKVEIAQPGYGVQYDFVDPKQVLPTLETKKVKGLFLAGQINGTTGYEEAAAQGVIAGINAAAHAHGREGMVIRRSQGYIGVLIDDLTSLGTNEPYRMFTSRAEHRLHLRPDNADMRLTEIGRRWNAVGDNRWARFQEEKKSFEGMSDALKKISMSLKKWISIIPSIQTKNVYKVLSAYELLYRYNVPLKSLLEAFPDRLIHLNVGDEERLENRLKCEASYEGARERMKAKMDEIDREASSLIPENLDYGSLAGLSVECREKLDRARPLNLAAASRIPGVKPDAIITLLRYVKRPTVIPPTGSYPNWSRCKPKLINAECLTLKSLQYYST</sequence>
<dbReference type="Gene3D" id="3.50.50.60">
    <property type="entry name" value="FAD/NAD(P)-binding domain"/>
    <property type="match status" value="2"/>
</dbReference>
<dbReference type="InterPro" id="IPR044920">
    <property type="entry name" value="MnmG_C_subdom_sf"/>
</dbReference>
<dbReference type="PANTHER" id="PTHR11806">
    <property type="entry name" value="GLUCOSE INHIBITED DIVISION PROTEIN A"/>
    <property type="match status" value="1"/>
</dbReference>
<dbReference type="GO" id="GO:0005829">
    <property type="term" value="C:cytosol"/>
    <property type="evidence" value="ECO:0007669"/>
    <property type="project" value="TreeGrafter"/>
</dbReference>
<dbReference type="SUPFAM" id="SSF51905">
    <property type="entry name" value="FAD/NAD(P)-binding domain"/>
    <property type="match status" value="1"/>
</dbReference>
<dbReference type="InterPro" id="IPR026904">
    <property type="entry name" value="MnmG_C"/>
</dbReference>
<evidence type="ECO:0000313" key="6">
    <source>
        <dbReference type="EMBL" id="CAJ0606928.1"/>
    </source>
</evidence>
<dbReference type="InterPro" id="IPR049312">
    <property type="entry name" value="GIDA_C_N"/>
</dbReference>
<organism evidence="6 7">
    <name type="scientific">Cylicocyclus nassatus</name>
    <name type="common">Nematode worm</name>
    <dbReference type="NCBI Taxonomy" id="53992"/>
    <lineage>
        <taxon>Eukaryota</taxon>
        <taxon>Metazoa</taxon>
        <taxon>Ecdysozoa</taxon>
        <taxon>Nematoda</taxon>
        <taxon>Chromadorea</taxon>
        <taxon>Rhabditida</taxon>
        <taxon>Rhabditina</taxon>
        <taxon>Rhabditomorpha</taxon>
        <taxon>Strongyloidea</taxon>
        <taxon>Strongylidae</taxon>
        <taxon>Cylicocyclus</taxon>
    </lineage>
</organism>
<dbReference type="InterPro" id="IPR002218">
    <property type="entry name" value="MnmG-rel"/>
</dbReference>
<evidence type="ECO:0000313" key="7">
    <source>
        <dbReference type="Proteomes" id="UP001176961"/>
    </source>
</evidence>
<feature type="domain" description="tRNA uridine 5-carboxymethylaminomethyl modification enzyme C-terminal subdomain" evidence="5">
    <location>
        <begin position="574"/>
        <end position="645"/>
    </location>
</feature>
<dbReference type="InterPro" id="IPR020595">
    <property type="entry name" value="MnmG-rel_CS"/>
</dbReference>